<reference evidence="1 2" key="1">
    <citation type="submission" date="2016-03" db="EMBL/GenBank/DDBJ databases">
        <title>Complete genome sequence of Thermococcus profundus strain DT5432.</title>
        <authorList>
            <person name="Oger P.M."/>
        </authorList>
    </citation>
    <scope>NUCLEOTIDE SEQUENCE [LARGE SCALE GENOMIC DNA]</scope>
    <source>
        <strain evidence="1 2">DT 5432</strain>
    </source>
</reference>
<dbReference type="Proteomes" id="UP000250179">
    <property type="component" value="Chromosome"/>
</dbReference>
<name>A0A2Z2M8Y0_THEPR</name>
<dbReference type="GeneID" id="33318808"/>
<dbReference type="KEGG" id="tprf:A3L09_00325"/>
<dbReference type="EMBL" id="CP014862">
    <property type="protein sequence ID" value="ASJ01813.1"/>
    <property type="molecule type" value="Genomic_DNA"/>
</dbReference>
<protein>
    <recommendedName>
        <fullName evidence="3">Nucleoside 2-deoxyribosyltransferase</fullName>
    </recommendedName>
</protein>
<gene>
    <name evidence="1" type="ORF">A3L09_00325</name>
</gene>
<evidence type="ECO:0000313" key="1">
    <source>
        <dbReference type="EMBL" id="ASJ01813.1"/>
    </source>
</evidence>
<sequence>MIGFLRKKRGKKGPFVYLSEPTFLYKTVTEKAILEIIEEKLGSTNVLVPSDYGLRDTSGKIKEAEALVAVAVLGKFTSLVSREVKLARELGVNVFTLLLARDGDELVYLWTEGVPDDVEWLDENETMEFTKVFINAEFMDILKHAFLVGSRKREW</sequence>
<organism evidence="1 2">
    <name type="scientific">Thermococcus profundus</name>
    <dbReference type="NCBI Taxonomy" id="49899"/>
    <lineage>
        <taxon>Archaea</taxon>
        <taxon>Methanobacteriati</taxon>
        <taxon>Methanobacteriota</taxon>
        <taxon>Thermococci</taxon>
        <taxon>Thermococcales</taxon>
        <taxon>Thermococcaceae</taxon>
        <taxon>Thermococcus</taxon>
    </lineage>
</organism>
<proteinExistence type="predicted"/>
<accession>A0A2Z2M8Y0</accession>
<keyword evidence="2" id="KW-1185">Reference proteome</keyword>
<evidence type="ECO:0000313" key="2">
    <source>
        <dbReference type="Proteomes" id="UP000250179"/>
    </source>
</evidence>
<evidence type="ECO:0008006" key="3">
    <source>
        <dbReference type="Google" id="ProtNLM"/>
    </source>
</evidence>
<dbReference type="RefSeq" id="WP_088857081.1">
    <property type="nucleotide sequence ID" value="NZ_CP014862.1"/>
</dbReference>
<dbReference type="OrthoDB" id="85626at2157"/>
<dbReference type="AlphaFoldDB" id="A0A2Z2M8Y0"/>